<comment type="caution">
    <text evidence="1">The sequence shown here is derived from an EMBL/GenBank/DDBJ whole genome shotgun (WGS) entry which is preliminary data.</text>
</comment>
<organism evidence="1 2">
    <name type="scientific">Meloidogyne enterolobii</name>
    <name type="common">Root-knot nematode worm</name>
    <name type="synonym">Meloidogyne mayaguensis</name>
    <dbReference type="NCBI Taxonomy" id="390850"/>
    <lineage>
        <taxon>Eukaryota</taxon>
        <taxon>Metazoa</taxon>
        <taxon>Ecdysozoa</taxon>
        <taxon>Nematoda</taxon>
        <taxon>Chromadorea</taxon>
        <taxon>Rhabditida</taxon>
        <taxon>Tylenchina</taxon>
        <taxon>Tylenchomorpha</taxon>
        <taxon>Tylenchoidea</taxon>
        <taxon>Meloidogynidae</taxon>
        <taxon>Meloidogyninae</taxon>
        <taxon>Meloidogyne</taxon>
    </lineage>
</organism>
<gene>
    <name evidence="1" type="ORF">MENT_LOCUS11238</name>
</gene>
<evidence type="ECO:0000313" key="1">
    <source>
        <dbReference type="EMBL" id="CAD2153772.1"/>
    </source>
</evidence>
<dbReference type="OrthoDB" id="5899257at2759"/>
<dbReference type="EMBL" id="CAJEWN010000054">
    <property type="protein sequence ID" value="CAD2153772.1"/>
    <property type="molecule type" value="Genomic_DNA"/>
</dbReference>
<proteinExistence type="predicted"/>
<name>A0A6V7UCT4_MELEN</name>
<reference evidence="1 2" key="1">
    <citation type="submission" date="2020-08" db="EMBL/GenBank/DDBJ databases">
        <authorList>
            <person name="Koutsovoulos G."/>
            <person name="Danchin GJ E."/>
        </authorList>
    </citation>
    <scope>NUCLEOTIDE SEQUENCE [LARGE SCALE GENOMIC DNA]</scope>
</reference>
<sequence length="170" mass="19512">MAGSFAVFEALGIEETCDVSSSVFVPIYLQFRGINVLDYQVPEYKSAKPGDWEDGNWQKNREENIEEHKGKNEWACKLFNEDSIKYYNKLFNDKGISRSKLPSLLVELFNKIKYHFINQHPLIKFDNFPDQNKIVYIGGINVEGDKLLTEEKQLADNEVGKAKIIIGSSE</sequence>
<evidence type="ECO:0000313" key="2">
    <source>
        <dbReference type="Proteomes" id="UP000580250"/>
    </source>
</evidence>
<accession>A0A6V7UCT4</accession>
<protein>
    <submittedName>
        <fullName evidence="1">Uncharacterized protein</fullName>
    </submittedName>
</protein>
<dbReference type="AlphaFoldDB" id="A0A6V7UCT4"/>
<dbReference type="Proteomes" id="UP000580250">
    <property type="component" value="Unassembled WGS sequence"/>
</dbReference>